<evidence type="ECO:0000256" key="2">
    <source>
        <dbReference type="SAM" id="MobiDB-lite"/>
    </source>
</evidence>
<evidence type="ECO:0000313" key="3">
    <source>
        <dbReference type="EMBL" id="MDN0077596.1"/>
    </source>
</evidence>
<dbReference type="SUPFAM" id="SSF48403">
    <property type="entry name" value="Ankyrin repeat"/>
    <property type="match status" value="1"/>
</dbReference>
<gene>
    <name evidence="3" type="ORF">QU481_22505</name>
</gene>
<accession>A0ABT7XUW2</accession>
<dbReference type="SMART" id="SM00248">
    <property type="entry name" value="ANK"/>
    <property type="match status" value="2"/>
</dbReference>
<sequence>MTAKNKSDRRHALALPRNQTGQLHQAAAAGQVDLVRLYVKYGDDINSTDQSGMTPLHVAYQNGCLSVVEALIALNADQTIKDHGDNCAYDLIKEGSFVCSLRTHERS</sequence>
<evidence type="ECO:0000313" key="4">
    <source>
        <dbReference type="Proteomes" id="UP001168540"/>
    </source>
</evidence>
<feature type="repeat" description="ANK" evidence="1">
    <location>
        <begin position="51"/>
        <end position="83"/>
    </location>
</feature>
<dbReference type="Gene3D" id="1.25.40.20">
    <property type="entry name" value="Ankyrin repeat-containing domain"/>
    <property type="match status" value="1"/>
</dbReference>
<dbReference type="RefSeq" id="WP_289832224.1">
    <property type="nucleotide sequence ID" value="NZ_JAUEDK010000076.1"/>
</dbReference>
<dbReference type="InterPro" id="IPR036770">
    <property type="entry name" value="Ankyrin_rpt-contain_sf"/>
</dbReference>
<dbReference type="InterPro" id="IPR002110">
    <property type="entry name" value="Ankyrin_rpt"/>
</dbReference>
<keyword evidence="1" id="KW-0040">ANK repeat</keyword>
<dbReference type="PANTHER" id="PTHR46899">
    <property type="entry name" value="PROTEIN PHOSPHATASE 1 REGULATORY SUBUNIT 27"/>
    <property type="match status" value="1"/>
</dbReference>
<feature type="region of interest" description="Disordered" evidence="2">
    <location>
        <begin position="1"/>
        <end position="20"/>
    </location>
</feature>
<feature type="repeat" description="ANK" evidence="1">
    <location>
        <begin position="18"/>
        <end position="50"/>
    </location>
</feature>
<dbReference type="InterPro" id="IPR053080">
    <property type="entry name" value="PP1_regulatory_subunit_27"/>
</dbReference>
<evidence type="ECO:0000256" key="1">
    <source>
        <dbReference type="PROSITE-ProRule" id="PRU00023"/>
    </source>
</evidence>
<organism evidence="3 4">
    <name type="scientific">Crenobacter oryzisoli</name>
    <dbReference type="NCBI Taxonomy" id="3056844"/>
    <lineage>
        <taxon>Bacteria</taxon>
        <taxon>Pseudomonadati</taxon>
        <taxon>Pseudomonadota</taxon>
        <taxon>Betaproteobacteria</taxon>
        <taxon>Neisseriales</taxon>
        <taxon>Neisseriaceae</taxon>
        <taxon>Crenobacter</taxon>
    </lineage>
</organism>
<reference evidence="3" key="1">
    <citation type="submission" date="2023-06" db="EMBL/GenBank/DDBJ databases">
        <authorList>
            <person name="Zhang S."/>
        </authorList>
    </citation>
    <scope>NUCLEOTIDE SEQUENCE</scope>
    <source>
        <strain evidence="3">SG2303</strain>
    </source>
</reference>
<comment type="caution">
    <text evidence="3">The sequence shown here is derived from an EMBL/GenBank/DDBJ whole genome shotgun (WGS) entry which is preliminary data.</text>
</comment>
<name>A0ABT7XUW2_9NEIS</name>
<dbReference type="PANTHER" id="PTHR46899:SF3">
    <property type="entry name" value="PROTEIN PHOSPHATASE 1 REGULATORY SUBUNIT 27"/>
    <property type="match status" value="1"/>
</dbReference>
<dbReference type="Proteomes" id="UP001168540">
    <property type="component" value="Unassembled WGS sequence"/>
</dbReference>
<dbReference type="PROSITE" id="PS50297">
    <property type="entry name" value="ANK_REP_REGION"/>
    <property type="match status" value="2"/>
</dbReference>
<protein>
    <submittedName>
        <fullName evidence="3">Ankyrin repeat domain-containing protein</fullName>
    </submittedName>
</protein>
<proteinExistence type="predicted"/>
<dbReference type="PROSITE" id="PS50088">
    <property type="entry name" value="ANK_REPEAT"/>
    <property type="match status" value="2"/>
</dbReference>
<keyword evidence="4" id="KW-1185">Reference proteome</keyword>
<dbReference type="EMBL" id="JAUEDK010000076">
    <property type="protein sequence ID" value="MDN0077596.1"/>
    <property type="molecule type" value="Genomic_DNA"/>
</dbReference>
<dbReference type="Pfam" id="PF12796">
    <property type="entry name" value="Ank_2"/>
    <property type="match status" value="1"/>
</dbReference>